<gene>
    <name evidence="1" type="ORF">HLPCO_002532</name>
</gene>
<dbReference type="SUPFAM" id="SSF52540">
    <property type="entry name" value="P-loop containing nucleoside triphosphate hydrolases"/>
    <property type="match status" value="1"/>
</dbReference>
<proteinExistence type="predicted"/>
<dbReference type="eggNOG" id="COG0703">
    <property type="taxonomic scope" value="Bacteria"/>
</dbReference>
<dbReference type="Proteomes" id="UP000005707">
    <property type="component" value="Unassembled WGS sequence"/>
</dbReference>
<accession>U2FEN5</accession>
<comment type="caution">
    <text evidence="1">The sequence shown here is derived from an EMBL/GenBank/DDBJ whole genome shotgun (WGS) entry which is preliminary data.</text>
</comment>
<dbReference type="AlphaFoldDB" id="U2FEN5"/>
<dbReference type="RefSeq" id="WP_008826595.1">
    <property type="nucleotide sequence ID" value="NZ_AFNU02000011.1"/>
</dbReference>
<evidence type="ECO:0000313" key="2">
    <source>
        <dbReference type="Proteomes" id="UP000005707"/>
    </source>
</evidence>
<keyword evidence="2" id="KW-1185">Reference proteome</keyword>
<dbReference type="InParanoid" id="U2FEN5"/>
<dbReference type="InterPro" id="IPR027417">
    <property type="entry name" value="P-loop_NTPase"/>
</dbReference>
<reference evidence="1 2" key="2">
    <citation type="journal article" date="2013" name="PLoS ONE">
        <title>INDIGO - INtegrated Data Warehouse of MIcrobial GenOmes with Examples from the Red Sea Extremophiles.</title>
        <authorList>
            <person name="Alam I."/>
            <person name="Antunes A."/>
            <person name="Kamau A.A."/>
            <person name="Ba Alawi W."/>
            <person name="Kalkatawi M."/>
            <person name="Stingl U."/>
            <person name="Bajic V.B."/>
        </authorList>
    </citation>
    <scope>NUCLEOTIDE SEQUENCE [LARGE SCALE GENOMIC DNA]</scope>
    <source>
        <strain evidence="1 2">SSD-17B</strain>
    </source>
</reference>
<dbReference type="STRING" id="1033810.HLPCO_002532"/>
<reference evidence="1 2" key="1">
    <citation type="journal article" date="2011" name="J. Bacteriol.">
        <title>Genome sequence of Haloplasma contractile, an unusual contractile bacterium from a deep-sea anoxic brine lake.</title>
        <authorList>
            <person name="Antunes A."/>
            <person name="Alam I."/>
            <person name="El Dorry H."/>
            <person name="Siam R."/>
            <person name="Robertson A."/>
            <person name="Bajic V.B."/>
            <person name="Stingl U."/>
        </authorList>
    </citation>
    <scope>NUCLEOTIDE SEQUENCE [LARGE SCALE GENOMIC DNA]</scope>
    <source>
        <strain evidence="1 2">SSD-17B</strain>
    </source>
</reference>
<protein>
    <submittedName>
        <fullName evidence="1">AAA domain protein</fullName>
    </submittedName>
</protein>
<evidence type="ECO:0000313" key="1">
    <source>
        <dbReference type="EMBL" id="ERJ11410.1"/>
    </source>
</evidence>
<sequence>MKKLYLITGPMGVGKTTVGKLLSNTINKTAFIDGDWCIDIHPFIGNKETKGMAINNIIHMIRNYYHCSECNQIVLSWVMSINTVNKIMLSVSDLDLEIYNISLICDKESLAKRWHNDMKTEWRINELLEQSIQSIKSYNDRETSHVIDTSNLLPEQVVELIISKSY</sequence>
<dbReference type="Gene3D" id="3.40.50.300">
    <property type="entry name" value="P-loop containing nucleotide triphosphate hydrolases"/>
    <property type="match status" value="1"/>
</dbReference>
<dbReference type="OrthoDB" id="9790407at2"/>
<dbReference type="EMBL" id="AFNU02000011">
    <property type="protein sequence ID" value="ERJ11410.1"/>
    <property type="molecule type" value="Genomic_DNA"/>
</dbReference>
<name>U2FEN5_9MOLU</name>
<dbReference type="Pfam" id="PF13238">
    <property type="entry name" value="AAA_18"/>
    <property type="match status" value="1"/>
</dbReference>
<organism evidence="1 2">
    <name type="scientific">Haloplasma contractile SSD-17B</name>
    <dbReference type="NCBI Taxonomy" id="1033810"/>
    <lineage>
        <taxon>Bacteria</taxon>
        <taxon>Bacillati</taxon>
        <taxon>Mycoplasmatota</taxon>
        <taxon>Mollicutes</taxon>
        <taxon>Haloplasmatales</taxon>
        <taxon>Haloplasmataceae</taxon>
        <taxon>Haloplasma</taxon>
    </lineage>
</organism>